<proteinExistence type="predicted"/>
<evidence type="ECO:0000313" key="1">
    <source>
        <dbReference type="EMBL" id="OWK43907.1"/>
    </source>
</evidence>
<comment type="caution">
    <text evidence="1">The sequence shown here is derived from an EMBL/GenBank/DDBJ whole genome shotgun (WGS) entry which is preliminary data.</text>
</comment>
<keyword evidence="2" id="KW-1185">Reference proteome</keyword>
<sequence>MPTITIPDDAYQRLSHRASSLGISTDTLVAHLLERGDQGPIPPGDLPYDQWKQRFDELLANAASRAHRYPPGFQADVSRESIYEGRGE</sequence>
<dbReference type="RefSeq" id="WP_088254696.1">
    <property type="nucleotide sequence ID" value="NZ_NIDE01000004.1"/>
</dbReference>
<evidence type="ECO:0000313" key="2">
    <source>
        <dbReference type="Proteomes" id="UP000214646"/>
    </source>
</evidence>
<dbReference type="OrthoDB" id="290223at2"/>
<dbReference type="Proteomes" id="UP000214646">
    <property type="component" value="Unassembled WGS sequence"/>
</dbReference>
<name>A0A225E657_9BACT</name>
<dbReference type="AlphaFoldDB" id="A0A225E657"/>
<organism evidence="1 2">
    <name type="scientific">Fimbriiglobus ruber</name>
    <dbReference type="NCBI Taxonomy" id="1908690"/>
    <lineage>
        <taxon>Bacteria</taxon>
        <taxon>Pseudomonadati</taxon>
        <taxon>Planctomycetota</taxon>
        <taxon>Planctomycetia</taxon>
        <taxon>Gemmatales</taxon>
        <taxon>Gemmataceae</taxon>
        <taxon>Fimbriiglobus</taxon>
    </lineage>
</organism>
<accession>A0A225E657</accession>
<gene>
    <name evidence="1" type="ORF">FRUB_03506</name>
</gene>
<dbReference type="EMBL" id="NIDE01000004">
    <property type="protein sequence ID" value="OWK43907.1"/>
    <property type="molecule type" value="Genomic_DNA"/>
</dbReference>
<protein>
    <submittedName>
        <fullName evidence="1">Uncharacterized protein</fullName>
    </submittedName>
</protein>
<reference evidence="2" key="1">
    <citation type="submission" date="2017-06" db="EMBL/GenBank/DDBJ databases">
        <title>Genome analysis of Fimbriiglobus ruber SP5, the first member of the order Planctomycetales with confirmed chitinolytic capability.</title>
        <authorList>
            <person name="Ravin N.V."/>
            <person name="Rakitin A.L."/>
            <person name="Ivanova A.A."/>
            <person name="Beletsky A.V."/>
            <person name="Kulichevskaya I.S."/>
            <person name="Mardanov A.V."/>
            <person name="Dedysh S.N."/>
        </authorList>
    </citation>
    <scope>NUCLEOTIDE SEQUENCE [LARGE SCALE GENOMIC DNA]</scope>
    <source>
        <strain evidence="2">SP5</strain>
    </source>
</reference>